<evidence type="ECO:0000313" key="3">
    <source>
        <dbReference type="EMBL" id="PJE69530.1"/>
    </source>
</evidence>
<protein>
    <submittedName>
        <fullName evidence="3">Iron-sulfur cluster assembly scaffold protein</fullName>
    </submittedName>
</protein>
<dbReference type="GO" id="GO:0051536">
    <property type="term" value="F:iron-sulfur cluster binding"/>
    <property type="evidence" value="ECO:0007669"/>
    <property type="project" value="InterPro"/>
</dbReference>
<keyword evidence="1" id="KW-0175">Coiled coil</keyword>
<proteinExistence type="predicted"/>
<organism evidence="3 4">
    <name type="scientific">Candidatus Staskawiczbacteria bacterium CG10_big_fil_rev_8_21_14_0_10_38_10</name>
    <dbReference type="NCBI Taxonomy" id="1974891"/>
    <lineage>
        <taxon>Bacteria</taxon>
        <taxon>Candidatus Staskawicziibacteriota</taxon>
    </lineage>
</organism>
<dbReference type="AlphaFoldDB" id="A0A2H9T1B3"/>
<gene>
    <name evidence="3" type="ORF">COU98_01580</name>
</gene>
<sequence>MYTKKVIKHFQKPKNYGKIKNPDGVGKVGNVICGDVMWLYIKVGKNKKGFEVIKDIKFETFGCVAALATSSVVTELAKGKTLTEATEIDKEKIIRSLGGLPPIKIHCSVLAVDALSEAIHNYLMRKNRKIPEELEKRHQRIEKEKKLIEEKYKDWIKAEEKIHGRKK</sequence>
<reference evidence="4" key="1">
    <citation type="submission" date="2017-09" db="EMBL/GenBank/DDBJ databases">
        <title>Depth-based differentiation of microbial function through sediment-hosted aquifers and enrichment of novel symbionts in the deep terrestrial subsurface.</title>
        <authorList>
            <person name="Probst A.J."/>
            <person name="Ladd B."/>
            <person name="Jarett J.K."/>
            <person name="Geller-Mcgrath D.E."/>
            <person name="Sieber C.M.K."/>
            <person name="Emerson J.B."/>
            <person name="Anantharaman K."/>
            <person name="Thomas B.C."/>
            <person name="Malmstrom R."/>
            <person name="Stieglmeier M."/>
            <person name="Klingl A."/>
            <person name="Woyke T."/>
            <person name="Ryan C.M."/>
            <person name="Banfield J.F."/>
        </authorList>
    </citation>
    <scope>NUCLEOTIDE SEQUENCE [LARGE SCALE GENOMIC DNA]</scope>
</reference>
<evidence type="ECO:0000313" key="4">
    <source>
        <dbReference type="Proteomes" id="UP000236946"/>
    </source>
</evidence>
<dbReference type="Gene3D" id="3.90.1010.10">
    <property type="match status" value="1"/>
</dbReference>
<dbReference type="SUPFAM" id="SSF82649">
    <property type="entry name" value="SufE/NifU"/>
    <property type="match status" value="1"/>
</dbReference>
<dbReference type="Pfam" id="PF01592">
    <property type="entry name" value="NifU_N"/>
    <property type="match status" value="1"/>
</dbReference>
<evidence type="ECO:0000256" key="1">
    <source>
        <dbReference type="SAM" id="Coils"/>
    </source>
</evidence>
<dbReference type="CDD" id="cd06664">
    <property type="entry name" value="IscU_like"/>
    <property type="match status" value="1"/>
</dbReference>
<evidence type="ECO:0000259" key="2">
    <source>
        <dbReference type="Pfam" id="PF01592"/>
    </source>
</evidence>
<dbReference type="InterPro" id="IPR002871">
    <property type="entry name" value="NIF_FeS_clus_asmbl_NifU_N"/>
</dbReference>
<feature type="domain" description="NIF system FeS cluster assembly NifU N-terminal" evidence="2">
    <location>
        <begin position="1"/>
        <end position="127"/>
    </location>
</feature>
<dbReference type="GO" id="GO:0005506">
    <property type="term" value="F:iron ion binding"/>
    <property type="evidence" value="ECO:0007669"/>
    <property type="project" value="InterPro"/>
</dbReference>
<dbReference type="EMBL" id="PFEN01000028">
    <property type="protein sequence ID" value="PJE69530.1"/>
    <property type="molecule type" value="Genomic_DNA"/>
</dbReference>
<dbReference type="GO" id="GO:0016226">
    <property type="term" value="P:iron-sulfur cluster assembly"/>
    <property type="evidence" value="ECO:0007669"/>
    <property type="project" value="InterPro"/>
</dbReference>
<feature type="coiled-coil region" evidence="1">
    <location>
        <begin position="131"/>
        <end position="158"/>
    </location>
</feature>
<accession>A0A2H9T1B3</accession>
<comment type="caution">
    <text evidence="3">The sequence shown here is derived from an EMBL/GenBank/DDBJ whole genome shotgun (WGS) entry which is preliminary data.</text>
</comment>
<name>A0A2H9T1B3_9BACT</name>
<dbReference type="Proteomes" id="UP000236946">
    <property type="component" value="Unassembled WGS sequence"/>
</dbReference>
<dbReference type="PANTHER" id="PTHR10093">
    <property type="entry name" value="IRON-SULFUR CLUSTER ASSEMBLY ENZYME NIFU HOMOLOG"/>
    <property type="match status" value="1"/>
</dbReference>